<evidence type="ECO:0000313" key="2">
    <source>
        <dbReference type="Proteomes" id="UP001181693"/>
    </source>
</evidence>
<name>A0AAV3A6J6_PYXAD</name>
<proteinExistence type="predicted"/>
<gene>
    <name evidence="1" type="ORF">GDO54_017970</name>
</gene>
<dbReference type="EMBL" id="DYDO01000007">
    <property type="protein sequence ID" value="DBA21303.1"/>
    <property type="molecule type" value="Genomic_DNA"/>
</dbReference>
<reference evidence="1" key="1">
    <citation type="thesis" date="2020" institute="ProQuest LLC" country="789 East Eisenhower Parkway, Ann Arbor, MI, USA">
        <title>Comparative Genomics and Chromosome Evolution.</title>
        <authorList>
            <person name="Mudd A.B."/>
        </authorList>
    </citation>
    <scope>NUCLEOTIDE SEQUENCE</scope>
    <source>
        <strain evidence="1">1538</strain>
        <tissue evidence="1">Blood</tissue>
    </source>
</reference>
<accession>A0AAV3A6J6</accession>
<protein>
    <submittedName>
        <fullName evidence="1">Uncharacterized protein</fullName>
    </submittedName>
</protein>
<evidence type="ECO:0000313" key="1">
    <source>
        <dbReference type="EMBL" id="DBA21303.1"/>
    </source>
</evidence>
<sequence>MLKGFCFSLRELFSVSVDSKSSLLGRNFGRVSLYAVRHRDAKEGGGVSLGCQLVSQTLHPEASDHLLGRPARQTVLVNYGGYMNVDTRCQKMTMVYRKCCLFGLCSQ</sequence>
<dbReference type="Proteomes" id="UP001181693">
    <property type="component" value="Unassembled WGS sequence"/>
</dbReference>
<dbReference type="AlphaFoldDB" id="A0AAV3A6J6"/>
<comment type="caution">
    <text evidence="1">The sequence shown here is derived from an EMBL/GenBank/DDBJ whole genome shotgun (WGS) entry which is preliminary data.</text>
</comment>
<keyword evidence="2" id="KW-1185">Reference proteome</keyword>
<organism evidence="1 2">
    <name type="scientific">Pyxicephalus adspersus</name>
    <name type="common">African bullfrog</name>
    <dbReference type="NCBI Taxonomy" id="30357"/>
    <lineage>
        <taxon>Eukaryota</taxon>
        <taxon>Metazoa</taxon>
        <taxon>Chordata</taxon>
        <taxon>Craniata</taxon>
        <taxon>Vertebrata</taxon>
        <taxon>Euteleostomi</taxon>
        <taxon>Amphibia</taxon>
        <taxon>Batrachia</taxon>
        <taxon>Anura</taxon>
        <taxon>Neobatrachia</taxon>
        <taxon>Ranoidea</taxon>
        <taxon>Pyxicephalidae</taxon>
        <taxon>Pyxicephalinae</taxon>
        <taxon>Pyxicephalus</taxon>
    </lineage>
</organism>